<name>A0A2P2P5B4_RHIMU</name>
<protein>
    <submittedName>
        <fullName evidence="1">Uncharacterized protein</fullName>
    </submittedName>
</protein>
<evidence type="ECO:0000313" key="1">
    <source>
        <dbReference type="EMBL" id="MBX49945.1"/>
    </source>
</evidence>
<organism evidence="1">
    <name type="scientific">Rhizophora mucronata</name>
    <name type="common">Asiatic mangrove</name>
    <dbReference type="NCBI Taxonomy" id="61149"/>
    <lineage>
        <taxon>Eukaryota</taxon>
        <taxon>Viridiplantae</taxon>
        <taxon>Streptophyta</taxon>
        <taxon>Embryophyta</taxon>
        <taxon>Tracheophyta</taxon>
        <taxon>Spermatophyta</taxon>
        <taxon>Magnoliopsida</taxon>
        <taxon>eudicotyledons</taxon>
        <taxon>Gunneridae</taxon>
        <taxon>Pentapetalae</taxon>
        <taxon>rosids</taxon>
        <taxon>fabids</taxon>
        <taxon>Malpighiales</taxon>
        <taxon>Rhizophoraceae</taxon>
        <taxon>Rhizophora</taxon>
    </lineage>
</organism>
<reference evidence="1" key="1">
    <citation type="submission" date="2018-02" db="EMBL/GenBank/DDBJ databases">
        <title>Rhizophora mucronata_Transcriptome.</title>
        <authorList>
            <person name="Meera S.P."/>
            <person name="Sreeshan A."/>
            <person name="Augustine A."/>
        </authorList>
    </citation>
    <scope>NUCLEOTIDE SEQUENCE</scope>
    <source>
        <tissue evidence="1">Leaf</tissue>
    </source>
</reference>
<proteinExistence type="predicted"/>
<accession>A0A2P2P5B4</accession>
<sequence length="19" mass="2367">MWTFTKTNYFALFRISSPR</sequence>
<dbReference type="AlphaFoldDB" id="A0A2P2P5B4"/>
<dbReference type="EMBL" id="GGEC01069461">
    <property type="protein sequence ID" value="MBX49945.1"/>
    <property type="molecule type" value="Transcribed_RNA"/>
</dbReference>